<dbReference type="AlphaFoldDB" id="A0A7J7JKI5"/>
<evidence type="ECO:0000313" key="8">
    <source>
        <dbReference type="EMBL" id="KAF6025868.1"/>
    </source>
</evidence>
<keyword evidence="7" id="KW-0472">Membrane</keyword>
<dbReference type="Proteomes" id="UP000593567">
    <property type="component" value="Unassembled WGS sequence"/>
</dbReference>
<dbReference type="EMBL" id="VXIV02002415">
    <property type="protein sequence ID" value="KAF6025868.1"/>
    <property type="molecule type" value="Genomic_DNA"/>
</dbReference>
<keyword evidence="6" id="KW-0739">Sodium transport</keyword>
<keyword evidence="5" id="KW-0406">Ion transport</keyword>
<dbReference type="InterPro" id="IPR051163">
    <property type="entry name" value="Sodium:Solute_Symporter_SSF"/>
</dbReference>
<dbReference type="GO" id="GO:0006814">
    <property type="term" value="P:sodium ion transport"/>
    <property type="evidence" value="ECO:0007669"/>
    <property type="project" value="UniProtKB-KW"/>
</dbReference>
<keyword evidence="2" id="KW-0813">Transport</keyword>
<evidence type="ECO:0000256" key="5">
    <source>
        <dbReference type="ARBA" id="ARBA00023065"/>
    </source>
</evidence>
<keyword evidence="7" id="KW-0812">Transmembrane</keyword>
<evidence type="ECO:0000256" key="3">
    <source>
        <dbReference type="ARBA" id="ARBA00022475"/>
    </source>
</evidence>
<comment type="subcellular location">
    <subcellularLocation>
        <location evidence="1">Cell membrane</location>
        <topology evidence="1">Multi-pass membrane protein</topology>
    </subcellularLocation>
</comment>
<feature type="transmembrane region" description="Helical" evidence="7">
    <location>
        <begin position="13"/>
        <end position="32"/>
    </location>
</feature>
<protein>
    <recommendedName>
        <fullName evidence="10">SLC5A6</fullName>
    </recommendedName>
</protein>
<dbReference type="OrthoDB" id="6132759at2759"/>
<keyword evidence="9" id="KW-1185">Reference proteome</keyword>
<evidence type="ECO:0000313" key="9">
    <source>
        <dbReference type="Proteomes" id="UP000593567"/>
    </source>
</evidence>
<dbReference type="GO" id="GO:0015293">
    <property type="term" value="F:symporter activity"/>
    <property type="evidence" value="ECO:0007669"/>
    <property type="project" value="TreeGrafter"/>
</dbReference>
<evidence type="ECO:0000256" key="2">
    <source>
        <dbReference type="ARBA" id="ARBA00022448"/>
    </source>
</evidence>
<dbReference type="GO" id="GO:0005886">
    <property type="term" value="C:plasma membrane"/>
    <property type="evidence" value="ECO:0007669"/>
    <property type="project" value="UniProtKB-SubCell"/>
</dbReference>
<sequence length="70" mass="7924">MDEDSFHFKWADYVVFSLVLLLSAAIGFYYACTGGKQKTTKEYLLADRNMHWIPVAISLAVRIQTAIPVV</sequence>
<evidence type="ECO:0008006" key="10">
    <source>
        <dbReference type="Google" id="ProtNLM"/>
    </source>
</evidence>
<keyword evidence="7" id="KW-1133">Transmembrane helix</keyword>
<reference evidence="8" key="1">
    <citation type="submission" date="2020-06" db="EMBL/GenBank/DDBJ databases">
        <title>Draft genome of Bugula neritina, a colonial animal packing powerful symbionts and potential medicines.</title>
        <authorList>
            <person name="Rayko M."/>
        </authorList>
    </citation>
    <scope>NUCLEOTIDE SEQUENCE [LARGE SCALE GENOMIC DNA]</scope>
    <source>
        <strain evidence="8">Kwan_BN1</strain>
    </source>
</reference>
<evidence type="ECO:0000256" key="6">
    <source>
        <dbReference type="ARBA" id="ARBA00023201"/>
    </source>
</evidence>
<dbReference type="InterPro" id="IPR001734">
    <property type="entry name" value="Na/solute_symporter"/>
</dbReference>
<dbReference type="PROSITE" id="PS50283">
    <property type="entry name" value="NA_SOLUT_SYMP_3"/>
    <property type="match status" value="1"/>
</dbReference>
<comment type="caution">
    <text evidence="8">The sequence shown here is derived from an EMBL/GenBank/DDBJ whole genome shotgun (WGS) entry which is preliminary data.</text>
</comment>
<evidence type="ECO:0000256" key="7">
    <source>
        <dbReference type="SAM" id="Phobius"/>
    </source>
</evidence>
<gene>
    <name evidence="8" type="ORF">EB796_015826</name>
</gene>
<dbReference type="PANTHER" id="PTHR42985:SF40">
    <property type="entry name" value="LD47995P-RELATED"/>
    <property type="match status" value="1"/>
</dbReference>
<evidence type="ECO:0000256" key="1">
    <source>
        <dbReference type="ARBA" id="ARBA00004651"/>
    </source>
</evidence>
<dbReference type="PANTHER" id="PTHR42985">
    <property type="entry name" value="SODIUM-COUPLED MONOCARBOXYLATE TRANSPORTER"/>
    <property type="match status" value="1"/>
</dbReference>
<name>A0A7J7JKI5_BUGNE</name>
<organism evidence="8 9">
    <name type="scientific">Bugula neritina</name>
    <name type="common">Brown bryozoan</name>
    <name type="synonym">Sertularia neritina</name>
    <dbReference type="NCBI Taxonomy" id="10212"/>
    <lineage>
        <taxon>Eukaryota</taxon>
        <taxon>Metazoa</taxon>
        <taxon>Spiralia</taxon>
        <taxon>Lophotrochozoa</taxon>
        <taxon>Bryozoa</taxon>
        <taxon>Gymnolaemata</taxon>
        <taxon>Cheilostomatida</taxon>
        <taxon>Flustrina</taxon>
        <taxon>Buguloidea</taxon>
        <taxon>Bugulidae</taxon>
        <taxon>Bugula</taxon>
    </lineage>
</organism>
<keyword evidence="4" id="KW-0915">Sodium</keyword>
<evidence type="ECO:0000256" key="4">
    <source>
        <dbReference type="ARBA" id="ARBA00023053"/>
    </source>
</evidence>
<keyword evidence="3" id="KW-1003">Cell membrane</keyword>
<proteinExistence type="predicted"/>
<accession>A0A7J7JKI5</accession>